<dbReference type="FunFam" id="1.20.1270.280:FF:000001">
    <property type="entry name" value="dynein heavy chain 7, axonemal"/>
    <property type="match status" value="1"/>
</dbReference>
<accession>A0AAJ7WTR2</accession>
<evidence type="ECO:0000256" key="2">
    <source>
        <dbReference type="ARBA" id="ARBA00008887"/>
    </source>
</evidence>
<dbReference type="InterPro" id="IPR003593">
    <property type="entry name" value="AAA+_ATPase"/>
</dbReference>
<dbReference type="InterPro" id="IPR004273">
    <property type="entry name" value="Dynein_heavy_D6_P-loop"/>
</dbReference>
<dbReference type="Pfam" id="PF18199">
    <property type="entry name" value="Dynein_C"/>
    <property type="match status" value="1"/>
</dbReference>
<dbReference type="InterPro" id="IPR027417">
    <property type="entry name" value="P-loop_NTPase"/>
</dbReference>
<dbReference type="Gene3D" id="3.20.180.20">
    <property type="entry name" value="Dynein heavy chain, N-terminal domain 2"/>
    <property type="match status" value="1"/>
</dbReference>
<dbReference type="KEGG" id="pmrn:116942267"/>
<dbReference type="Gene3D" id="1.20.920.20">
    <property type="match status" value="1"/>
</dbReference>
<dbReference type="InterPro" id="IPR035706">
    <property type="entry name" value="AAA_9"/>
</dbReference>
<keyword evidence="5" id="KW-0547">Nucleotide-binding</keyword>
<keyword evidence="12" id="KW-0966">Cell projection</keyword>
<dbReference type="InterPro" id="IPR041466">
    <property type="entry name" value="Dynein_AAA5_ext"/>
</dbReference>
<protein>
    <submittedName>
        <fullName evidence="17">Dynein heavy chain 3, axonemal-like isoform X1</fullName>
    </submittedName>
</protein>
<dbReference type="Pfam" id="PF12781">
    <property type="entry name" value="AAA_9"/>
    <property type="match status" value="1"/>
</dbReference>
<dbReference type="Pfam" id="PF17852">
    <property type="entry name" value="Dynein_AAA_lid"/>
    <property type="match status" value="2"/>
</dbReference>
<evidence type="ECO:0000256" key="14">
    <source>
        <dbReference type="SAM" id="MobiDB-lite"/>
    </source>
</evidence>
<comment type="subcellular location">
    <subcellularLocation>
        <location evidence="1">Cytoplasm</location>
        <location evidence="1">Cytoskeleton</location>
        <location evidence="1">Cilium axoneme</location>
    </subcellularLocation>
</comment>
<keyword evidence="7" id="KW-0243">Dynein</keyword>
<dbReference type="InterPro" id="IPR013602">
    <property type="entry name" value="Dynein_heavy_linker"/>
</dbReference>
<dbReference type="FunFam" id="3.10.490.20:FF:000001">
    <property type="entry name" value="dynein heavy chain 7, axonemal"/>
    <property type="match status" value="1"/>
</dbReference>
<dbReference type="FunFam" id="1.20.920.20:FF:000006">
    <property type="entry name" value="Dynein, axonemal, heavy chain 6"/>
    <property type="match status" value="1"/>
</dbReference>
<dbReference type="Proteomes" id="UP001318040">
    <property type="component" value="Chromosome 14"/>
</dbReference>
<dbReference type="InterPro" id="IPR041658">
    <property type="entry name" value="AAA_lid_11"/>
</dbReference>
<name>A0AAJ7WTR2_PETMA</name>
<dbReference type="Gene3D" id="6.10.140.1060">
    <property type="match status" value="1"/>
</dbReference>
<dbReference type="GO" id="GO:0005524">
    <property type="term" value="F:ATP binding"/>
    <property type="evidence" value="ECO:0007669"/>
    <property type="project" value="UniProtKB-KW"/>
</dbReference>
<evidence type="ECO:0000256" key="13">
    <source>
        <dbReference type="SAM" id="Coils"/>
    </source>
</evidence>
<sequence>MSSLEKVSPNRHGSRPHAATQLPPLGLPQIEWHERPRILQRGSWTLAVPSKEEQFFRSVSDSIGNNYSPTARDLSTHGIYKLLNTPEPAALRRSGEPGERSRLPLRGRAPGGAGLSERARGTGRRSGALPSLSLGSSDAATQGSSGEPDLRSDGESGAWGRGVGRPHTDAAQAASGQRRGPQQLDGGTWQMQAHHPGLPALDKRSLLGAWGGDGGGGDGGMVIARGHSLPSPESPRLDSCAGRSQGRAGLPLAAPSDGARPWQGCVEEEEEDGGPRHDQATVAALSVAFPPAAFSTRGLSRPSTPPSPLLCRYHGLIETAIDQQMLSPLCPEWMKGSLSLLPVPLMLCWKDKLHDLTKEVSDEYERATKKAVLDYVLLDRREQARLGLAALPPKPSNSAGRERFPWHDAVGRARDALSGRLYATHPVVTAVLDNFQRRYAGFRLVDVPALRNSMPLTLPALEEHVRRCSRERADALCCSWLVESRDSVSRTRDAVEAWMPQDDEVLRTKRMDHLFGSVATLMSNLLRSIVAESLCDLVAVFEELSPGNDYSGEYPRGELGLPTKPLPIILFMEPVEAEGPLALGGSAAGEGPPLPGVTFGPSLAEVAATLDRLVEHVVTSVQAMPRLEHQLFQATDAQEVKFIGAVQIHDEIVVRAKARIRVVLENNSPGPSRYRSVYGHFAYLLNGGAGARAQALTSREPPNLVASAREIQRLRALAGAASSLPTAVPLRLFLLDCSTLNQWLTERARKLAAVIGGHAASASERFNREVCARYEAVVERATGLAESTYGLVQLQEYVDSLHTGELQDLKERLETAADNLLFLMDYTFLSKEDLILNGNTFSWPVRILPIIRNSELRLQKQHDAAVSGLAQRRAELERRVAAVASAVRDFARRDRLAEAAAHLARLDDVGRQVRALLEEKSLINREEELLGTGTGSSYPQILELEQAKEPYERLWRAAVALQSLADGCLGGPIHLVNAEQVADEVQTLWKTSYRLTKVFNHPEMHGPMRVATAIKARLEKFKINMPLITVLCTPGIKERHWEMMSVKAGVPLPAREETCLQEVLSLGLERQLEALASVSNLARKEHTLEEALAKMGRDWEPVRLTLVPYKDTGTTILASVDDVQVLLDDHMVKTTTIKGSPFIAPFEKELTAWEAKLRLLNDILESWLRVQAAWLYLEPIFGSADIRSQIPVEGKMFETVDANWQNIMGLAKADTRVMAVVAQEGVLDKLREAESLLEDIQKGLNHYLETKRLFFPRFFFLSNDELLEILSETREPQRVQPHLKKCFEGIACLTFNVDKEITHMESAEGERVALVERIVPADARGLVEKWLLQVERAMKASLQEVMAQAVAAYPVSPRAQWVLSWPGQVVLAGSCIHWTSDVSEAMERPGGLLAYLEQSGKQIEEVVGMVRGKLSKMARITLGALITIDVHARDVVARLAEGGVSGITEFPWIAQLRYYWEVGGARVCMVTTGVPYGYEYLGNTGRLVITPLTDRCYRTLMGALLLNLGGAPEGPAGTGKTETCKDLAKAVAKQCVVFNCSDGLDYRAMGKFFKGLAQCGAWACFDEFNRIELEVLSVVAQQIQTIQRAVAERLHSFVFEGTEITLDSSCSIFITMNPGYAGRAELPDNLKVLFRTVAMMVPDYTLIAEISLFSMGFVNARSLAAKVVATYRLCSEQLSSQHHYDYGMRAVKSVLTAAGNLKLKFPEESEEVLVLRSITDVNLPKFLSHDIALFNSIISDLFPGVDPPTPDHGDLEVAIRDVIAQQRLEPAPWFITKIIQVYEMMLVRHGFMLVGGPLGGKTSALKALAGALGELERRGLMGERRVDFIIINPKALSMAQLYGSFDPISHEWTDGVLATAFRAHASSVTGERKWCVFDGPVDAEWIENMNTVLDDNKKLCLMSGEIIQMTPHQNMIFEVLDLEQASPATVSRCGMIYMEPTDLGWQPLVQSWLRTELPAALSQQHRATVKLLFEWLLPACLEYGEKQCRAVVKTSRMHVTASLLSLYSCLLEDLKLQDGESRTGEEEEEEEEEEDGVEEQGGAMKGSRMPVGRRGTAAAAAAAAARLAEERTALLTAHFLFAVVWAVGGVLDRPSKERFSEFFRKLCEQDPRYPCPALLRLQRALLMPKTSSVFGFVYRQQQQQQASSWAWSPWKDLVLPFHVGDQLEPSEVLVGTAETARLGFFLETVPRRGRPLLLVGPPGTGKTWGTRAFLRALPSESHVACELAFSAHTSAVHTQDSILAKLERRKKDIYGPLLGKRMIVFVDDLNMPAKGQYGAQPPIELLRQWIDHGYWFDRQTGGEVHLQDTAVVAAMAPVGGGRHEVTPRLLRHFNVLAIDAFSEDTVKGIFQPIADWHFSRGFETSLKRFARVLVWATTEVYTAAVQSFLPTPSKSHYIFSLRDFARVVQGLMLVKASCVPLGDDGARKLMRLWVHEVYRVFSDRLVDASDHQLFFTIIKNVVQTQFKERMSSLFANLMRGRELGHSDMRGLFFGDFMGAKSVDGRKRDYDEIADVERLKKVVEKCLQEYNAASKAPMDLVLFQFAIEHVSRISRILNMPNGHALLVGIGGSGRQSATRLAAFLAELELSQVSGQKSYAVAEWREDLKRLLRRAGEEGVPTVFLLADHQIKDESFLEDVGMILNTGDIPNLFESDERVHIIEKMQQLVQAENAQEARSPLLAYASFVRRVRQNLHVVLAFSPIGDAFRDRLRSFPSLISCCTIDWFQAWPEDALEKVANHFLDDVEMSQEVRDEAVVMCKHFHQSVRALSKRFYESLQRRTYVTPTSYLELIKTFKSLLERKRLELLTQKNRYVVGLEKLDFAATQIALMKQELTELEPQLIERSKETEELVNIIADETLEVEAAKAVVESEEATANAAAQAAKAIKDECLEKLSIATPALNAAIAALDTLKSSDITLVKTMQNPPSGVRLTLAAICVLKGIKPEKKTDANGKTVDDYWPSSKKMLGDMKFLESLKEFDKDNIPPKVIAQVRRDYIGNPEFQPNVIRNVSSACEGLCSWVRATEVYDKVAKIVAPKRARLVEAEAELALQMEQLEVKREELREVSAKLGALQDRLALRLADKQQLEDSIQLTRLKLVRAEKLMSGLGGEKERWAELATVLHSTYQNIVGDVLLSSGIVAYLGPFTPEFRQEILREWYAMCREKSIPVSHGFSLAATLGDPVRIMEWELHGLPRDIFSVENAIIVTSAQRWPLMIDPQVQANKWIKNMERASKLHVCKLADSDYARTLSNCVQFGYPVLLENVPEELDPMLDPILLRQTFRQGGVECVRLGDAVVQYSGDFRLYMTTRLRNPHFLPQVSVKVTLLNFMITPRGLEDQLLSIVAAREKPELEEAKNQLYLEGAHNRKQLKELEDQILEVLSTSQGNILEDETAIAILSSSRQLSSEIADKQEVTVRTEKQIDETRNGYKPVASHSSVLFFVISNLAHVDPMYQYSLAWFIGQYVQSIASSRPSSVLHERTEALNSHFTCSIYTNVCRSLFEKDKLLFSFLLCVGLARSRGRVSDADWRFLLTGGVALPSPSSNPAPALLDNRSWAELARCSDLPGFSGLAGHFCDNLDEWKAITNSPTPHEAHLPEPWGSRLTRFQRLLILRCIRPDKVIPAVQQYIAEEMGERYIEPPPFDLAHSFRDSSRVTPLVFVLSPGADPMALLMHFADERGMGGSNIETISLGQGQGPIAVRMIEKAASEGTWVVLQNCHLAASWLSELERICEDRLLDPDRTQSEFRLWLTSYPSTRFPVSVLENGVKMTNESPIGLRANLLRSFLNDPISDPGFFNGCNKPTPWKKLLFGLCFFHALVQERRTFGSLGWNVSYEFNESDLRISARQVQMFLNEYEEVPLEALAYLTGECNYGGRVTDEHDRRLLLALLATFYCERTVRDDAYRFSPTGRYGAPPAGAAYECHLEHIKGLPLHAHPEVFGLHENASITKEQNETQRLFDGILKTLPRETSGGGKSSSDFVQELATDILSKIPPKFDIEEIKSKFPTSYSESMHTVLVQELVRFNGLTGTVRNSLRNVTRAVSGQALMSAELEDIYSSIILGKVPAMWSAKSYPSLKPLGSYVSDLLARLQFFTEWIEKGAPSVFWISGFFFTQSFLTGALQNFARKHKVPIDQLGFQYHITEHEKHVVERPDAGVYITGLFMEGGRWDREKRVIGESLQKILYDSLPVMWLKPVERSTAEETSTYACPVYKTSARRGIVSTTGHSTNYVLTVKFPTDQPSNHWVTRGVACLCQLDY</sequence>
<dbReference type="FunFam" id="3.40.50.300:FF:000044">
    <property type="entry name" value="Dynein heavy chain 5, axonemal"/>
    <property type="match status" value="1"/>
</dbReference>
<dbReference type="FunFam" id="1.20.920.30:FF:000002">
    <property type="entry name" value="Dynein axonemal heavy chain 3"/>
    <property type="match status" value="1"/>
</dbReference>
<keyword evidence="11" id="KW-0206">Cytoskeleton</keyword>
<feature type="region of interest" description="Disordered" evidence="14">
    <location>
        <begin position="218"/>
        <end position="244"/>
    </location>
</feature>
<dbReference type="InterPro" id="IPR041589">
    <property type="entry name" value="DNAH3_AAA_lid_1"/>
</dbReference>
<dbReference type="SUPFAM" id="SSF52540">
    <property type="entry name" value="P-loop containing nucleoside triphosphate hydrolases"/>
    <property type="match status" value="4"/>
</dbReference>
<dbReference type="InterPro" id="IPR042219">
    <property type="entry name" value="AAA_lid_11_sf"/>
</dbReference>
<dbReference type="Gene3D" id="1.10.8.710">
    <property type="match status" value="1"/>
</dbReference>
<keyword evidence="4" id="KW-0493">Microtubule</keyword>
<dbReference type="GO" id="GO:0030286">
    <property type="term" value="C:dynein complex"/>
    <property type="evidence" value="ECO:0007669"/>
    <property type="project" value="UniProtKB-KW"/>
</dbReference>
<dbReference type="Pfam" id="PF12775">
    <property type="entry name" value="AAA_7"/>
    <property type="match status" value="1"/>
</dbReference>
<dbReference type="Gene3D" id="1.20.58.1120">
    <property type="match status" value="1"/>
</dbReference>
<dbReference type="CDD" id="cd00009">
    <property type="entry name" value="AAA"/>
    <property type="match status" value="1"/>
</dbReference>
<dbReference type="Gene3D" id="1.10.8.720">
    <property type="entry name" value="Region D6 of dynein motor"/>
    <property type="match status" value="1"/>
</dbReference>
<evidence type="ECO:0000256" key="5">
    <source>
        <dbReference type="ARBA" id="ARBA00022741"/>
    </source>
</evidence>
<dbReference type="InterPro" id="IPR043157">
    <property type="entry name" value="Dynein_AAA1S"/>
</dbReference>
<dbReference type="Gene3D" id="1.20.1270.280">
    <property type="match status" value="1"/>
</dbReference>
<dbReference type="InterPro" id="IPR024317">
    <property type="entry name" value="Dynein_heavy_chain_D4_dom"/>
</dbReference>
<evidence type="ECO:0000256" key="3">
    <source>
        <dbReference type="ARBA" id="ARBA00022490"/>
    </source>
</evidence>
<keyword evidence="8 13" id="KW-0175">Coiled coil</keyword>
<keyword evidence="9" id="KW-0969">Cilium</keyword>
<dbReference type="FunFam" id="1.10.8.1220:FF:000001">
    <property type="entry name" value="Dynein axonemal heavy chain 5"/>
    <property type="match status" value="1"/>
</dbReference>
<dbReference type="InterPro" id="IPR043160">
    <property type="entry name" value="Dynein_C_barrel"/>
</dbReference>
<dbReference type="Pfam" id="PF03028">
    <property type="entry name" value="Dynein_heavy"/>
    <property type="match status" value="1"/>
</dbReference>
<feature type="compositionally biased region" description="Low complexity" evidence="14">
    <location>
        <begin position="125"/>
        <end position="140"/>
    </location>
</feature>
<dbReference type="Gene3D" id="1.10.8.1220">
    <property type="match status" value="1"/>
</dbReference>
<keyword evidence="10" id="KW-0505">Motor protein</keyword>
<dbReference type="FunFam" id="3.40.50.300:FF:002141">
    <property type="entry name" value="Dynein heavy chain"/>
    <property type="match status" value="1"/>
</dbReference>
<dbReference type="FunFam" id="1.20.58.1120:FF:000005">
    <property type="entry name" value="Dynein, axonemal, heavy chain 12"/>
    <property type="match status" value="1"/>
</dbReference>
<evidence type="ECO:0000256" key="12">
    <source>
        <dbReference type="ARBA" id="ARBA00023273"/>
    </source>
</evidence>
<evidence type="ECO:0000256" key="6">
    <source>
        <dbReference type="ARBA" id="ARBA00022840"/>
    </source>
</evidence>
<dbReference type="Gene3D" id="3.40.50.300">
    <property type="entry name" value="P-loop containing nucleotide triphosphate hydrolases"/>
    <property type="match status" value="5"/>
</dbReference>
<dbReference type="FunFam" id="1.10.8.720:FF:000001">
    <property type="entry name" value="dynein heavy chain 7, axonemal"/>
    <property type="match status" value="1"/>
</dbReference>
<dbReference type="GO" id="GO:0051959">
    <property type="term" value="F:dynein light intermediate chain binding"/>
    <property type="evidence" value="ECO:0007669"/>
    <property type="project" value="InterPro"/>
</dbReference>
<feature type="domain" description="AAA+ ATPase" evidence="15">
    <location>
        <begin position="1506"/>
        <end position="1645"/>
    </location>
</feature>
<evidence type="ECO:0000256" key="11">
    <source>
        <dbReference type="ARBA" id="ARBA00023212"/>
    </source>
</evidence>
<dbReference type="Gene3D" id="1.20.140.100">
    <property type="entry name" value="Dynein heavy chain, N-terminal domain 2"/>
    <property type="match status" value="1"/>
</dbReference>
<dbReference type="InterPro" id="IPR035699">
    <property type="entry name" value="AAA_6"/>
</dbReference>
<dbReference type="RefSeq" id="XP_032809854.1">
    <property type="nucleotide sequence ID" value="XM_032953963.1"/>
</dbReference>
<organism evidence="16 17">
    <name type="scientific">Petromyzon marinus</name>
    <name type="common">Sea lamprey</name>
    <dbReference type="NCBI Taxonomy" id="7757"/>
    <lineage>
        <taxon>Eukaryota</taxon>
        <taxon>Metazoa</taxon>
        <taxon>Chordata</taxon>
        <taxon>Craniata</taxon>
        <taxon>Vertebrata</taxon>
        <taxon>Cyclostomata</taxon>
        <taxon>Hyperoartia</taxon>
        <taxon>Petromyzontiformes</taxon>
        <taxon>Petromyzontidae</taxon>
        <taxon>Petromyzon</taxon>
    </lineage>
</organism>
<dbReference type="Pfam" id="PF12777">
    <property type="entry name" value="MT"/>
    <property type="match status" value="1"/>
</dbReference>
<feature type="region of interest" description="Disordered" evidence="14">
    <location>
        <begin position="85"/>
        <end position="195"/>
    </location>
</feature>
<evidence type="ECO:0000256" key="7">
    <source>
        <dbReference type="ARBA" id="ARBA00023017"/>
    </source>
</evidence>
<feature type="region of interest" description="Disordered" evidence="14">
    <location>
        <begin position="1"/>
        <end position="27"/>
    </location>
</feature>
<dbReference type="Pfam" id="PF18198">
    <property type="entry name" value="AAA_lid_11"/>
    <property type="match status" value="1"/>
</dbReference>
<dbReference type="FunFam" id="3.20.180.20:FF:000003">
    <property type="entry name" value="Dynein heavy chain 12, axonemal"/>
    <property type="match status" value="1"/>
</dbReference>
<dbReference type="GO" id="GO:0045505">
    <property type="term" value="F:dynein intermediate chain binding"/>
    <property type="evidence" value="ECO:0007669"/>
    <property type="project" value="InterPro"/>
</dbReference>
<dbReference type="SMART" id="SM00382">
    <property type="entry name" value="AAA"/>
    <property type="match status" value="2"/>
</dbReference>
<dbReference type="InterPro" id="IPR042222">
    <property type="entry name" value="Dynein_2_N"/>
</dbReference>
<dbReference type="FunFam" id="3.40.50.300:FF:000362">
    <property type="entry name" value="Dynein, axonemal, heavy chain 6"/>
    <property type="match status" value="1"/>
</dbReference>
<keyword evidence="3" id="KW-0963">Cytoplasm</keyword>
<feature type="region of interest" description="Disordered" evidence="14">
    <location>
        <begin position="2018"/>
        <end position="2051"/>
    </location>
</feature>
<dbReference type="Gene3D" id="1.10.287.2620">
    <property type="match status" value="1"/>
</dbReference>
<proteinExistence type="inferred from homology"/>
<evidence type="ECO:0000259" key="15">
    <source>
        <dbReference type="SMART" id="SM00382"/>
    </source>
</evidence>
<dbReference type="Gene3D" id="1.20.920.30">
    <property type="match status" value="1"/>
</dbReference>
<dbReference type="GO" id="GO:0003341">
    <property type="term" value="P:cilium movement"/>
    <property type="evidence" value="ECO:0007669"/>
    <property type="project" value="UniProtKB-ARBA"/>
</dbReference>
<evidence type="ECO:0000256" key="8">
    <source>
        <dbReference type="ARBA" id="ARBA00023054"/>
    </source>
</evidence>
<dbReference type="Pfam" id="PF17857">
    <property type="entry name" value="AAA_lid_1"/>
    <property type="match status" value="1"/>
</dbReference>
<feature type="compositionally biased region" description="Basic and acidic residues" evidence="14">
    <location>
        <begin position="93"/>
        <end position="102"/>
    </location>
</feature>
<dbReference type="Pfam" id="PF08393">
    <property type="entry name" value="DHC_N2"/>
    <property type="match status" value="1"/>
</dbReference>
<dbReference type="Pfam" id="PF12780">
    <property type="entry name" value="AAA_8"/>
    <property type="match status" value="1"/>
</dbReference>
<dbReference type="FunFam" id="1.20.140.100:FF:000004">
    <property type="entry name" value="Dynein axonemal heavy chain 6"/>
    <property type="match status" value="1"/>
</dbReference>
<evidence type="ECO:0000313" key="16">
    <source>
        <dbReference type="Proteomes" id="UP001318040"/>
    </source>
</evidence>
<dbReference type="PANTHER" id="PTHR22878:SF72">
    <property type="entry name" value="DYNEIN HEAVY CHAIN 3, AXONEMAL"/>
    <property type="match status" value="1"/>
</dbReference>
<dbReference type="Pfam" id="PF12774">
    <property type="entry name" value="AAA_6"/>
    <property type="match status" value="1"/>
</dbReference>
<dbReference type="FunFam" id="3.40.50.300:FF:000223">
    <property type="entry name" value="Dynein heavy chain 3, axonemal"/>
    <property type="match status" value="1"/>
</dbReference>
<evidence type="ECO:0000256" key="10">
    <source>
        <dbReference type="ARBA" id="ARBA00023175"/>
    </source>
</evidence>
<keyword evidence="16" id="KW-1185">Reference proteome</keyword>
<dbReference type="Gene3D" id="3.10.490.20">
    <property type="match status" value="1"/>
</dbReference>
<evidence type="ECO:0000256" key="9">
    <source>
        <dbReference type="ARBA" id="ARBA00023069"/>
    </source>
</evidence>
<dbReference type="FunFam" id="1.10.8.710:FF:000004">
    <property type="entry name" value="Dynein axonemal heavy chain 6"/>
    <property type="match status" value="1"/>
</dbReference>
<dbReference type="InterPro" id="IPR024743">
    <property type="entry name" value="Dynein_HC_stalk"/>
</dbReference>
<dbReference type="GO" id="GO:0008569">
    <property type="term" value="F:minus-end-directed microtubule motor activity"/>
    <property type="evidence" value="ECO:0007669"/>
    <property type="project" value="InterPro"/>
</dbReference>
<evidence type="ECO:0000256" key="1">
    <source>
        <dbReference type="ARBA" id="ARBA00004430"/>
    </source>
</evidence>
<dbReference type="PANTHER" id="PTHR22878">
    <property type="entry name" value="DYNEIN HEAVY CHAIN 6, AXONEMAL-LIKE-RELATED"/>
    <property type="match status" value="1"/>
</dbReference>
<dbReference type="FunFam" id="3.40.50.300:FF:001328">
    <property type="entry name" value="Dynein heavy chain 6, axonemal"/>
    <property type="match status" value="1"/>
</dbReference>
<evidence type="ECO:0000256" key="4">
    <source>
        <dbReference type="ARBA" id="ARBA00022701"/>
    </source>
</evidence>
<reference evidence="17" key="1">
    <citation type="submission" date="2025-08" db="UniProtKB">
        <authorList>
            <consortium name="RefSeq"/>
        </authorList>
    </citation>
    <scope>IDENTIFICATION</scope>
    <source>
        <tissue evidence="17">Sperm</tissue>
    </source>
</reference>
<dbReference type="GO" id="GO:0005930">
    <property type="term" value="C:axoneme"/>
    <property type="evidence" value="ECO:0007669"/>
    <property type="project" value="UniProtKB-SubCell"/>
</dbReference>
<feature type="coiled-coil region" evidence="13">
    <location>
        <begin position="3036"/>
        <end position="3101"/>
    </location>
</feature>
<comment type="similarity">
    <text evidence="2">Belongs to the dynein heavy chain family.</text>
</comment>
<feature type="compositionally biased region" description="Acidic residues" evidence="14">
    <location>
        <begin position="2025"/>
        <end position="2038"/>
    </location>
</feature>
<dbReference type="InterPro" id="IPR026983">
    <property type="entry name" value="DHC"/>
</dbReference>
<dbReference type="GO" id="GO:0005874">
    <property type="term" value="C:microtubule"/>
    <property type="evidence" value="ECO:0007669"/>
    <property type="project" value="UniProtKB-KW"/>
</dbReference>
<feature type="domain" description="AAA+ ATPase" evidence="15">
    <location>
        <begin position="2192"/>
        <end position="2339"/>
    </location>
</feature>
<evidence type="ECO:0000313" key="17">
    <source>
        <dbReference type="RefSeq" id="XP_032809854.1"/>
    </source>
</evidence>
<keyword evidence="6" id="KW-0067">ATP-binding</keyword>
<dbReference type="InterPro" id="IPR041228">
    <property type="entry name" value="Dynein_C"/>
</dbReference>
<gene>
    <name evidence="17" type="primary">LOC116942267</name>
</gene>
<dbReference type="InterPro" id="IPR042228">
    <property type="entry name" value="Dynein_linker_3"/>
</dbReference>